<evidence type="ECO:0000313" key="10">
    <source>
        <dbReference type="Proteomes" id="UP000182712"/>
    </source>
</evidence>
<dbReference type="SUPFAM" id="SSF55874">
    <property type="entry name" value="ATPase domain of HSP90 chaperone/DNA topoisomerase II/histidine kinase"/>
    <property type="match status" value="1"/>
</dbReference>
<evidence type="ECO:0000256" key="2">
    <source>
        <dbReference type="ARBA" id="ARBA00012438"/>
    </source>
</evidence>
<evidence type="ECO:0000256" key="4">
    <source>
        <dbReference type="ARBA" id="ARBA00022679"/>
    </source>
</evidence>
<sequence length="452" mass="51837">MNNNILKDTSLKYIFSFIFILGFNFFILSLTVFYVKNQQIVTPTINQLVDNISIQKNHISITQKGKNIIKNNDLWIMIINDTDGNEVFNINKPQNVQSHFTYSDAIKFSKYYLNDYPIFSQEKNGKIILIAFPKNRIARYLTNYLDLNSVRTLPIIVIGTLLFNCFYFFLLYRYSSNYISKNLSPLITAINKLPSGLNSKINSITELNTLTKAINKTDNLLKQNSKFKEEWISGIAHDIKTPLSVIVSNTSLAIEKSAGNDISKHLNTILVESNYIQNLLNDLNIFARLTNGDLKLNKEYVDIIPFFRQIIIQIINQEIWDNFNFEFEADNCLLSKKMYIEKALISRVIHNLIYNSVLHNNKGCTVNIRLKNIDESKFLIIVKDNGIGASPDRLNNINEIGKFDFDISGVRRSGMGLKISKQIIDLHQGTVDITSEQGKFFQTSITLPLNNK</sequence>
<dbReference type="Pfam" id="PF02518">
    <property type="entry name" value="HATPase_c"/>
    <property type="match status" value="1"/>
</dbReference>
<evidence type="ECO:0000256" key="1">
    <source>
        <dbReference type="ARBA" id="ARBA00000085"/>
    </source>
</evidence>
<accession>A0A1H9PJQ9</accession>
<feature type="transmembrane region" description="Helical" evidence="7">
    <location>
        <begin position="12"/>
        <end position="35"/>
    </location>
</feature>
<evidence type="ECO:0000256" key="6">
    <source>
        <dbReference type="ARBA" id="ARBA00023012"/>
    </source>
</evidence>
<feature type="domain" description="Histidine kinase" evidence="8">
    <location>
        <begin position="234"/>
        <end position="451"/>
    </location>
</feature>
<dbReference type="InterPro" id="IPR003594">
    <property type="entry name" value="HATPase_dom"/>
</dbReference>
<gene>
    <name evidence="9" type="ORF">SAMN04487840_104135</name>
</gene>
<organism evidence="9 10">
    <name type="scientific">Streptococcus gallolyticus</name>
    <dbReference type="NCBI Taxonomy" id="315405"/>
    <lineage>
        <taxon>Bacteria</taxon>
        <taxon>Bacillati</taxon>
        <taxon>Bacillota</taxon>
        <taxon>Bacilli</taxon>
        <taxon>Lactobacillales</taxon>
        <taxon>Streptococcaceae</taxon>
        <taxon>Streptococcus</taxon>
    </lineage>
</organism>
<protein>
    <recommendedName>
        <fullName evidence="2">histidine kinase</fullName>
        <ecNumber evidence="2">2.7.13.3</ecNumber>
    </recommendedName>
</protein>
<dbReference type="Gene3D" id="1.10.287.130">
    <property type="match status" value="1"/>
</dbReference>
<dbReference type="InterPro" id="IPR005467">
    <property type="entry name" value="His_kinase_dom"/>
</dbReference>
<dbReference type="PRINTS" id="PR00344">
    <property type="entry name" value="BCTRLSENSOR"/>
</dbReference>
<keyword evidence="6" id="KW-0902">Two-component regulatory system</keyword>
<dbReference type="SMART" id="SM00387">
    <property type="entry name" value="HATPase_c"/>
    <property type="match status" value="1"/>
</dbReference>
<keyword evidence="7" id="KW-0472">Membrane</keyword>
<dbReference type="EMBL" id="FOGM01000004">
    <property type="protein sequence ID" value="SER48330.1"/>
    <property type="molecule type" value="Genomic_DNA"/>
</dbReference>
<dbReference type="PANTHER" id="PTHR43711:SF1">
    <property type="entry name" value="HISTIDINE KINASE 1"/>
    <property type="match status" value="1"/>
</dbReference>
<dbReference type="EC" id="2.7.13.3" evidence="2"/>
<dbReference type="RefSeq" id="WP_074627442.1">
    <property type="nucleotide sequence ID" value="NZ_FOGM01000004.1"/>
</dbReference>
<comment type="catalytic activity">
    <reaction evidence="1">
        <text>ATP + protein L-histidine = ADP + protein N-phospho-L-histidine.</text>
        <dbReference type="EC" id="2.7.13.3"/>
    </reaction>
</comment>
<dbReference type="PROSITE" id="PS50109">
    <property type="entry name" value="HIS_KIN"/>
    <property type="match status" value="1"/>
</dbReference>
<dbReference type="InterPro" id="IPR004358">
    <property type="entry name" value="Sig_transdc_His_kin-like_C"/>
</dbReference>
<dbReference type="SMART" id="SM00388">
    <property type="entry name" value="HisKA"/>
    <property type="match status" value="1"/>
</dbReference>
<keyword evidence="7" id="KW-1133">Transmembrane helix</keyword>
<proteinExistence type="predicted"/>
<evidence type="ECO:0000259" key="8">
    <source>
        <dbReference type="PROSITE" id="PS50109"/>
    </source>
</evidence>
<dbReference type="Gene3D" id="3.30.565.10">
    <property type="entry name" value="Histidine kinase-like ATPase, C-terminal domain"/>
    <property type="match status" value="1"/>
</dbReference>
<feature type="transmembrane region" description="Helical" evidence="7">
    <location>
        <begin position="153"/>
        <end position="172"/>
    </location>
</feature>
<reference evidence="9 10" key="1">
    <citation type="submission" date="2016-10" db="EMBL/GenBank/DDBJ databases">
        <authorList>
            <person name="de Groot N.N."/>
        </authorList>
    </citation>
    <scope>NUCLEOTIDE SEQUENCE [LARGE SCALE GENOMIC DNA]</scope>
    <source>
        <strain evidence="9 10">VTM2R47</strain>
    </source>
</reference>
<dbReference type="InterPro" id="IPR036097">
    <property type="entry name" value="HisK_dim/P_sf"/>
</dbReference>
<dbReference type="InterPro" id="IPR036890">
    <property type="entry name" value="HATPase_C_sf"/>
</dbReference>
<dbReference type="CDD" id="cd00082">
    <property type="entry name" value="HisKA"/>
    <property type="match status" value="1"/>
</dbReference>
<keyword evidence="5 9" id="KW-0418">Kinase</keyword>
<dbReference type="PANTHER" id="PTHR43711">
    <property type="entry name" value="TWO-COMPONENT HISTIDINE KINASE"/>
    <property type="match status" value="1"/>
</dbReference>
<dbReference type="Pfam" id="PF00512">
    <property type="entry name" value="HisKA"/>
    <property type="match status" value="1"/>
</dbReference>
<dbReference type="InterPro" id="IPR003661">
    <property type="entry name" value="HisK_dim/P_dom"/>
</dbReference>
<evidence type="ECO:0000256" key="7">
    <source>
        <dbReference type="SAM" id="Phobius"/>
    </source>
</evidence>
<dbReference type="InterPro" id="IPR050736">
    <property type="entry name" value="Sensor_HK_Regulatory"/>
</dbReference>
<dbReference type="GO" id="GO:0000155">
    <property type="term" value="F:phosphorelay sensor kinase activity"/>
    <property type="evidence" value="ECO:0007669"/>
    <property type="project" value="InterPro"/>
</dbReference>
<evidence type="ECO:0000256" key="3">
    <source>
        <dbReference type="ARBA" id="ARBA00022553"/>
    </source>
</evidence>
<name>A0A1H9PJQ9_9STRE</name>
<dbReference type="AlphaFoldDB" id="A0A1H9PJQ9"/>
<dbReference type="SUPFAM" id="SSF47384">
    <property type="entry name" value="Homodimeric domain of signal transducing histidine kinase"/>
    <property type="match status" value="1"/>
</dbReference>
<keyword evidence="3" id="KW-0597">Phosphoprotein</keyword>
<dbReference type="Proteomes" id="UP000182712">
    <property type="component" value="Unassembled WGS sequence"/>
</dbReference>
<evidence type="ECO:0000313" key="9">
    <source>
        <dbReference type="EMBL" id="SER48330.1"/>
    </source>
</evidence>
<evidence type="ECO:0000256" key="5">
    <source>
        <dbReference type="ARBA" id="ARBA00022777"/>
    </source>
</evidence>
<keyword evidence="7" id="KW-0812">Transmembrane</keyword>
<keyword evidence="4" id="KW-0808">Transferase</keyword>